<dbReference type="Pfam" id="PF04149">
    <property type="entry name" value="DUF397"/>
    <property type="match status" value="1"/>
</dbReference>
<evidence type="ECO:0000256" key="1">
    <source>
        <dbReference type="SAM" id="MobiDB-lite"/>
    </source>
</evidence>
<accession>A0A5J5K4W3</accession>
<proteinExistence type="predicted"/>
<feature type="domain" description="DUF397" evidence="2">
    <location>
        <begin position="9"/>
        <end position="62"/>
    </location>
</feature>
<dbReference type="RefSeq" id="WP_150932824.1">
    <property type="nucleotide sequence ID" value="NZ_VYTZ01000003.1"/>
</dbReference>
<keyword evidence="4" id="KW-1185">Reference proteome</keyword>
<evidence type="ECO:0000313" key="4">
    <source>
        <dbReference type="Proteomes" id="UP000327011"/>
    </source>
</evidence>
<gene>
    <name evidence="3" type="ORF">F5972_08250</name>
</gene>
<protein>
    <submittedName>
        <fullName evidence="3">DUF397 domain-containing protein</fullName>
    </submittedName>
</protein>
<dbReference type="EMBL" id="VYTZ01000003">
    <property type="protein sequence ID" value="KAA9379635.1"/>
    <property type="molecule type" value="Genomic_DNA"/>
</dbReference>
<dbReference type="Proteomes" id="UP000327011">
    <property type="component" value="Unassembled WGS sequence"/>
</dbReference>
<comment type="caution">
    <text evidence="3">The sequence shown here is derived from an EMBL/GenBank/DDBJ whole genome shotgun (WGS) entry which is preliminary data.</text>
</comment>
<dbReference type="AlphaFoldDB" id="A0A5J5K4W3"/>
<reference evidence="3 4" key="1">
    <citation type="submission" date="2019-09" db="EMBL/GenBank/DDBJ databases">
        <title>Screening of Novel Bioactive Compounds from Soil-Associated.</title>
        <authorList>
            <person name="Gong X."/>
        </authorList>
    </citation>
    <scope>NUCLEOTIDE SEQUENCE [LARGE SCALE GENOMIC DNA]</scope>
    <source>
        <strain evidence="3 4">Gxj-6</strain>
    </source>
</reference>
<sequence length="133" mass="14129">MLATDLPGAVWRKSSRSANNCACVEVTLLGDGTIGVRDSKDPAGPALGFTPAEWDAFIGGVRDGEFDRDRLADNTRAGWPTTPGPPPPRVPRKRRPGRWQPDTGKCPPARATMPGPADPAATPRERCSCPARG</sequence>
<dbReference type="InterPro" id="IPR007278">
    <property type="entry name" value="DUF397"/>
</dbReference>
<evidence type="ECO:0000313" key="3">
    <source>
        <dbReference type="EMBL" id="KAA9379635.1"/>
    </source>
</evidence>
<organism evidence="3 4">
    <name type="scientific">Microbispora cellulosiformans</name>
    <dbReference type="NCBI Taxonomy" id="2614688"/>
    <lineage>
        <taxon>Bacteria</taxon>
        <taxon>Bacillati</taxon>
        <taxon>Actinomycetota</taxon>
        <taxon>Actinomycetes</taxon>
        <taxon>Streptosporangiales</taxon>
        <taxon>Streptosporangiaceae</taxon>
        <taxon>Microbispora</taxon>
    </lineage>
</organism>
<feature type="region of interest" description="Disordered" evidence="1">
    <location>
        <begin position="66"/>
        <end position="133"/>
    </location>
</feature>
<evidence type="ECO:0000259" key="2">
    <source>
        <dbReference type="Pfam" id="PF04149"/>
    </source>
</evidence>
<name>A0A5J5K4W3_9ACTN</name>